<proteinExistence type="predicted"/>
<evidence type="ECO:0000259" key="6">
    <source>
        <dbReference type="PROSITE" id="PS50109"/>
    </source>
</evidence>
<feature type="domain" description="Histidine kinase" evidence="6">
    <location>
        <begin position="1"/>
        <end position="207"/>
    </location>
</feature>
<keyword evidence="4" id="KW-0808">Transferase</keyword>
<reference evidence="7 8" key="1">
    <citation type="submission" date="2017-02" db="EMBL/GenBank/DDBJ databases">
        <authorList>
            <person name="Peterson S.W."/>
        </authorList>
    </citation>
    <scope>NUCLEOTIDE SEQUENCE [LARGE SCALE GENOMIC DNA]</scope>
    <source>
        <strain evidence="7 8">S285</strain>
    </source>
</reference>
<dbReference type="AlphaFoldDB" id="A0A1W6MW33"/>
<dbReference type="EMBL" id="CP019948">
    <property type="protein sequence ID" value="ARN81794.1"/>
    <property type="molecule type" value="Genomic_DNA"/>
</dbReference>
<dbReference type="KEGG" id="mbry:B1812_12685"/>
<dbReference type="InterPro" id="IPR036890">
    <property type="entry name" value="HATPase_C_sf"/>
</dbReference>
<dbReference type="EC" id="2.7.13.3" evidence="2"/>
<gene>
    <name evidence="7" type="ORF">B1812_12685</name>
</gene>
<dbReference type="PANTHER" id="PTHR43304:SF1">
    <property type="entry name" value="PAC DOMAIN-CONTAINING PROTEIN"/>
    <property type="match status" value="1"/>
</dbReference>
<keyword evidence="3" id="KW-0597">Phosphoprotein</keyword>
<dbReference type="Pfam" id="PF02518">
    <property type="entry name" value="HATPase_c"/>
    <property type="match status" value="1"/>
</dbReference>
<dbReference type="FunFam" id="3.30.565.10:FF:000006">
    <property type="entry name" value="Sensor histidine kinase WalK"/>
    <property type="match status" value="1"/>
</dbReference>
<dbReference type="Proteomes" id="UP000193978">
    <property type="component" value="Chromosome"/>
</dbReference>
<evidence type="ECO:0000256" key="4">
    <source>
        <dbReference type="ARBA" id="ARBA00022679"/>
    </source>
</evidence>
<name>A0A1W6MW33_9HYPH</name>
<dbReference type="InterPro" id="IPR052162">
    <property type="entry name" value="Sensor_kinase/Photoreceptor"/>
</dbReference>
<keyword evidence="5" id="KW-0418">Kinase</keyword>
<evidence type="ECO:0000256" key="3">
    <source>
        <dbReference type="ARBA" id="ARBA00022553"/>
    </source>
</evidence>
<dbReference type="InterPro" id="IPR004358">
    <property type="entry name" value="Sig_transdc_His_kin-like_C"/>
</dbReference>
<evidence type="ECO:0000256" key="1">
    <source>
        <dbReference type="ARBA" id="ARBA00000085"/>
    </source>
</evidence>
<evidence type="ECO:0000313" key="7">
    <source>
        <dbReference type="EMBL" id="ARN81794.1"/>
    </source>
</evidence>
<dbReference type="PANTHER" id="PTHR43304">
    <property type="entry name" value="PHYTOCHROME-LIKE PROTEIN CPH1"/>
    <property type="match status" value="1"/>
</dbReference>
<dbReference type="PRINTS" id="PR00344">
    <property type="entry name" value="BCTRLSENSOR"/>
</dbReference>
<dbReference type="GO" id="GO:0007165">
    <property type="term" value="P:signal transduction"/>
    <property type="evidence" value="ECO:0007669"/>
    <property type="project" value="UniProtKB-ARBA"/>
</dbReference>
<dbReference type="STRING" id="655015.B1812_12685"/>
<evidence type="ECO:0000256" key="5">
    <source>
        <dbReference type="ARBA" id="ARBA00022777"/>
    </source>
</evidence>
<organism evidence="7 8">
    <name type="scientific">Methylocystis bryophila</name>
    <dbReference type="NCBI Taxonomy" id="655015"/>
    <lineage>
        <taxon>Bacteria</taxon>
        <taxon>Pseudomonadati</taxon>
        <taxon>Pseudomonadota</taxon>
        <taxon>Alphaproteobacteria</taxon>
        <taxon>Hyphomicrobiales</taxon>
        <taxon>Methylocystaceae</taxon>
        <taxon>Methylocystis</taxon>
    </lineage>
</organism>
<evidence type="ECO:0000313" key="8">
    <source>
        <dbReference type="Proteomes" id="UP000193978"/>
    </source>
</evidence>
<protein>
    <recommendedName>
        <fullName evidence="2">histidine kinase</fullName>
        <ecNumber evidence="2">2.7.13.3</ecNumber>
    </recommendedName>
</protein>
<dbReference type="GO" id="GO:0004673">
    <property type="term" value="F:protein histidine kinase activity"/>
    <property type="evidence" value="ECO:0007669"/>
    <property type="project" value="UniProtKB-EC"/>
</dbReference>
<keyword evidence="8" id="KW-1185">Reference proteome</keyword>
<dbReference type="InterPro" id="IPR003594">
    <property type="entry name" value="HATPase_dom"/>
</dbReference>
<sequence>MRKIMAFATLLDQGIATGNHADVERAKNAILKSASAASELVNEILIYARVSNIQLEHDVLDLQEQMRLALDDISQSGAETRAEIHLSIPPTPFKADPSQFARLMQNILSNAIKYRKPDRPPKITISTSRSDKNIILAISDDGIGFEQEFAEIIFYPFKRLHSKSKYPGSGMGLAICKSICDREGWDISVRSQPQEGTTFYISIPALEAPAPSLSESDEAKT</sequence>
<dbReference type="SMART" id="SM00387">
    <property type="entry name" value="HATPase_c"/>
    <property type="match status" value="1"/>
</dbReference>
<comment type="catalytic activity">
    <reaction evidence="1">
        <text>ATP + protein L-histidine = ADP + protein N-phospho-L-histidine.</text>
        <dbReference type="EC" id="2.7.13.3"/>
    </reaction>
</comment>
<dbReference type="SUPFAM" id="SSF55874">
    <property type="entry name" value="ATPase domain of HSP90 chaperone/DNA topoisomerase II/histidine kinase"/>
    <property type="match status" value="1"/>
</dbReference>
<dbReference type="InterPro" id="IPR005467">
    <property type="entry name" value="His_kinase_dom"/>
</dbReference>
<evidence type="ECO:0000256" key="2">
    <source>
        <dbReference type="ARBA" id="ARBA00012438"/>
    </source>
</evidence>
<dbReference type="Gene3D" id="3.30.565.10">
    <property type="entry name" value="Histidine kinase-like ATPase, C-terminal domain"/>
    <property type="match status" value="1"/>
</dbReference>
<accession>A0A1W6MW33</accession>
<dbReference type="PROSITE" id="PS50109">
    <property type="entry name" value="HIS_KIN"/>
    <property type="match status" value="1"/>
</dbReference>